<reference evidence="1" key="1">
    <citation type="submission" date="2021-06" db="EMBL/GenBank/DDBJ databases">
        <authorList>
            <person name="Kallberg Y."/>
            <person name="Tangrot J."/>
            <person name="Rosling A."/>
        </authorList>
    </citation>
    <scope>NUCLEOTIDE SEQUENCE</scope>
    <source>
        <strain evidence="1">CL356</strain>
    </source>
</reference>
<evidence type="ECO:0000313" key="1">
    <source>
        <dbReference type="EMBL" id="CAG8771542.1"/>
    </source>
</evidence>
<feature type="non-terminal residue" evidence="1">
    <location>
        <position position="179"/>
    </location>
</feature>
<sequence length="179" mass="20136">TEDLDEDLDDLSLIRQAGEIQRKLESIVSTNEDLSKNAHLFTNSYAFAHQNPTSAPQYTSLSPHDLDVLLSEMEPDIRSASTTLQTISQLDQRGVTGAGKLENYEPLLGRMSELIKKSREDVGRLEGLEARVWKLLEGYSGRVDLMSRLFVQWSDLVGEVDGRVTKLEKQKEERANMGL</sequence>
<dbReference type="Proteomes" id="UP000789525">
    <property type="component" value="Unassembled WGS sequence"/>
</dbReference>
<proteinExistence type="predicted"/>
<gene>
    <name evidence="1" type="ORF">ACOLOM_LOCUS13830</name>
</gene>
<keyword evidence="2" id="KW-1185">Reference proteome</keyword>
<organism evidence="1 2">
    <name type="scientific">Acaulospora colombiana</name>
    <dbReference type="NCBI Taxonomy" id="27376"/>
    <lineage>
        <taxon>Eukaryota</taxon>
        <taxon>Fungi</taxon>
        <taxon>Fungi incertae sedis</taxon>
        <taxon>Mucoromycota</taxon>
        <taxon>Glomeromycotina</taxon>
        <taxon>Glomeromycetes</taxon>
        <taxon>Diversisporales</taxon>
        <taxon>Acaulosporaceae</taxon>
        <taxon>Acaulospora</taxon>
    </lineage>
</organism>
<accession>A0ACA9R0L5</accession>
<dbReference type="EMBL" id="CAJVPT010065218">
    <property type="protein sequence ID" value="CAG8771542.1"/>
    <property type="molecule type" value="Genomic_DNA"/>
</dbReference>
<name>A0ACA9R0L5_9GLOM</name>
<evidence type="ECO:0000313" key="2">
    <source>
        <dbReference type="Proteomes" id="UP000789525"/>
    </source>
</evidence>
<comment type="caution">
    <text evidence="1">The sequence shown here is derived from an EMBL/GenBank/DDBJ whole genome shotgun (WGS) entry which is preliminary data.</text>
</comment>
<protein>
    <submittedName>
        <fullName evidence="1">15295_t:CDS:1</fullName>
    </submittedName>
</protein>
<feature type="non-terminal residue" evidence="1">
    <location>
        <position position="1"/>
    </location>
</feature>